<keyword evidence="3" id="KW-1185">Reference proteome</keyword>
<dbReference type="STRING" id="84645.A0A498P338"/>
<accession>A0A498P338</accession>
<evidence type="ECO:0000313" key="3">
    <source>
        <dbReference type="Proteomes" id="UP000290572"/>
    </source>
</evidence>
<dbReference type="AlphaFoldDB" id="A0A498P338"/>
<reference evidence="2 3" key="1">
    <citation type="submission" date="2018-03" db="EMBL/GenBank/DDBJ databases">
        <title>Draft genome sequence of Rohu Carp (Labeo rohita).</title>
        <authorList>
            <person name="Das P."/>
            <person name="Kushwaha B."/>
            <person name="Joshi C.G."/>
            <person name="Kumar D."/>
            <person name="Nagpure N.S."/>
            <person name="Sahoo L."/>
            <person name="Das S.P."/>
            <person name="Bit A."/>
            <person name="Patnaik S."/>
            <person name="Meher P.K."/>
            <person name="Jayasankar P."/>
            <person name="Koringa P.G."/>
            <person name="Patel N.V."/>
            <person name="Hinsu A.T."/>
            <person name="Kumar R."/>
            <person name="Pandey M."/>
            <person name="Agarwal S."/>
            <person name="Srivastava S."/>
            <person name="Singh M."/>
            <person name="Iquebal M.A."/>
            <person name="Jaiswal S."/>
            <person name="Angadi U.B."/>
            <person name="Kumar N."/>
            <person name="Raza M."/>
            <person name="Shah T.M."/>
            <person name="Rai A."/>
            <person name="Jena J.K."/>
        </authorList>
    </citation>
    <scope>NUCLEOTIDE SEQUENCE [LARGE SCALE GENOMIC DNA]</scope>
    <source>
        <strain evidence="2">DASCIFA01</strain>
        <tissue evidence="2">Testis</tissue>
    </source>
</reference>
<organism evidence="2 3">
    <name type="scientific">Labeo rohita</name>
    <name type="common">Indian major carp</name>
    <name type="synonym">Cyprinus rohita</name>
    <dbReference type="NCBI Taxonomy" id="84645"/>
    <lineage>
        <taxon>Eukaryota</taxon>
        <taxon>Metazoa</taxon>
        <taxon>Chordata</taxon>
        <taxon>Craniata</taxon>
        <taxon>Vertebrata</taxon>
        <taxon>Euteleostomi</taxon>
        <taxon>Actinopterygii</taxon>
        <taxon>Neopterygii</taxon>
        <taxon>Teleostei</taxon>
        <taxon>Ostariophysi</taxon>
        <taxon>Cypriniformes</taxon>
        <taxon>Cyprinidae</taxon>
        <taxon>Labeoninae</taxon>
        <taxon>Labeonini</taxon>
        <taxon>Labeo</taxon>
    </lineage>
</organism>
<feature type="region of interest" description="Disordered" evidence="1">
    <location>
        <begin position="1"/>
        <end position="29"/>
    </location>
</feature>
<proteinExistence type="predicted"/>
<feature type="compositionally biased region" description="Acidic residues" evidence="1">
    <location>
        <begin position="43"/>
        <end position="64"/>
    </location>
</feature>
<sequence length="138" mass="15422">MSERMSDLTLSPTLSDPDSDITELADERHYGKVEVEEEELDDLDDEIFMEDPGSELGREEEEDGVGERCPGVSDGQDPFYDRWPLFSLVGRAFVYLSNLLYPVPLVHRVAIVSEKGEVKGFLRVAVQAISGVLQGFNI</sequence>
<dbReference type="Proteomes" id="UP000290572">
    <property type="component" value="Unassembled WGS sequence"/>
</dbReference>
<comment type="caution">
    <text evidence="2">The sequence shown here is derived from an EMBL/GenBank/DDBJ whole genome shotgun (WGS) entry which is preliminary data.</text>
</comment>
<dbReference type="EMBL" id="QBIY01003514">
    <property type="protein sequence ID" value="RXN39070.1"/>
    <property type="molecule type" value="Genomic_DNA"/>
</dbReference>
<protein>
    <submittedName>
        <fullName evidence="2">Kinesin KIF1A isoform X1</fullName>
    </submittedName>
</protein>
<evidence type="ECO:0000256" key="1">
    <source>
        <dbReference type="SAM" id="MobiDB-lite"/>
    </source>
</evidence>
<name>A0A498P338_LABRO</name>
<feature type="region of interest" description="Disordered" evidence="1">
    <location>
        <begin position="43"/>
        <end position="73"/>
    </location>
</feature>
<gene>
    <name evidence="2" type="ORF">ROHU_000541</name>
</gene>
<evidence type="ECO:0000313" key="2">
    <source>
        <dbReference type="EMBL" id="RXN39070.1"/>
    </source>
</evidence>